<dbReference type="EnsemblPlants" id="OMERI03G18240.1">
    <property type="protein sequence ID" value="OMERI03G18240.1"/>
    <property type="gene ID" value="OMERI03G18240"/>
</dbReference>
<evidence type="ECO:0000256" key="1">
    <source>
        <dbReference type="ARBA" id="ARBA00004508"/>
    </source>
</evidence>
<evidence type="ECO:0000256" key="9">
    <source>
        <dbReference type="SAM" id="MobiDB-lite"/>
    </source>
</evidence>
<dbReference type="STRING" id="40149.A0A0E0D1K7"/>
<evidence type="ECO:0000256" key="2">
    <source>
        <dbReference type="ARBA" id="ARBA00010793"/>
    </source>
</evidence>
<evidence type="ECO:0000256" key="7">
    <source>
        <dbReference type="ARBA" id="ARBA00022989"/>
    </source>
</evidence>
<dbReference type="PANTHER" id="PTHR31038:SF10">
    <property type="entry name" value="OS04G0524400 PROTEIN"/>
    <property type="match status" value="1"/>
</dbReference>
<comment type="subcellular location">
    <subcellularLocation>
        <location evidence="1">Plastid</location>
        <location evidence="1">Chloroplast membrane</location>
        <topology evidence="1">Multi-pass membrane protein</topology>
    </subcellularLocation>
</comment>
<name>A0A0E0D1K7_9ORYZ</name>
<dbReference type="eggNOG" id="ENOG502QPQK">
    <property type="taxonomic scope" value="Eukaryota"/>
</dbReference>
<dbReference type="InterPro" id="IPR021825">
    <property type="entry name" value="RETICULATA-related"/>
</dbReference>
<dbReference type="Proteomes" id="UP000008021">
    <property type="component" value="Chromosome 3"/>
</dbReference>
<accession>A0A0E0D1K7</accession>
<evidence type="ECO:0000256" key="3">
    <source>
        <dbReference type="ARBA" id="ARBA00022528"/>
    </source>
</evidence>
<keyword evidence="11" id="KW-1185">Reference proteome</keyword>
<sequence>MPRPLSSLASAASPPLPSLASVVVAAAVISSSFPSNPSHELRPLHQLSSRLFSPLPPKPHSLSCSRPQAPRATTTDGLGAGDHGSGSGGNSGKGSGGGGGSDDDDCEDAEFGPLLRFDEVLRLAMARGVSLPADMEAAKDAGIWEVPLLRYFDLQVIRIVEEFFVTREKNVCEKAAPWPLAAMIRAFSMLHNRMLADPSFLFKVGTEVVIDSRCATFAEVQKRGEDFWAEFELYDPWTDMHATVCSLAHVPSSVLLHGVDP</sequence>
<keyword evidence="5" id="KW-0812">Transmembrane</keyword>
<feature type="region of interest" description="Disordered" evidence="9">
    <location>
        <begin position="34"/>
        <end position="105"/>
    </location>
</feature>
<evidence type="ECO:0000313" key="11">
    <source>
        <dbReference type="Proteomes" id="UP000008021"/>
    </source>
</evidence>
<evidence type="ECO:0000256" key="4">
    <source>
        <dbReference type="ARBA" id="ARBA00022640"/>
    </source>
</evidence>
<keyword evidence="8" id="KW-0472">Membrane</keyword>
<keyword evidence="4" id="KW-0934">Plastid</keyword>
<reference evidence="10" key="1">
    <citation type="submission" date="2015-04" db="UniProtKB">
        <authorList>
            <consortium name="EnsemblPlants"/>
        </authorList>
    </citation>
    <scope>IDENTIFICATION</scope>
</reference>
<dbReference type="Gramene" id="OMERI03G18240.1">
    <property type="protein sequence ID" value="OMERI03G18240.1"/>
    <property type="gene ID" value="OMERI03G18240"/>
</dbReference>
<dbReference type="Pfam" id="PF11891">
    <property type="entry name" value="RETICULATA-like"/>
    <property type="match status" value="1"/>
</dbReference>
<dbReference type="GO" id="GO:0009706">
    <property type="term" value="C:chloroplast inner membrane"/>
    <property type="evidence" value="ECO:0007669"/>
    <property type="project" value="TreeGrafter"/>
</dbReference>
<dbReference type="AlphaFoldDB" id="A0A0E0D1K7"/>
<feature type="compositionally biased region" description="Polar residues" evidence="9">
    <location>
        <begin position="62"/>
        <end position="75"/>
    </location>
</feature>
<evidence type="ECO:0000256" key="5">
    <source>
        <dbReference type="ARBA" id="ARBA00022692"/>
    </source>
</evidence>
<dbReference type="GO" id="GO:0099402">
    <property type="term" value="P:plant organ development"/>
    <property type="evidence" value="ECO:0007669"/>
    <property type="project" value="TreeGrafter"/>
</dbReference>
<feature type="compositionally biased region" description="Gly residues" evidence="9">
    <location>
        <begin position="78"/>
        <end position="100"/>
    </location>
</feature>
<keyword evidence="7" id="KW-1133">Transmembrane helix</keyword>
<reference evidence="10" key="2">
    <citation type="submission" date="2018-05" db="EMBL/GenBank/DDBJ databases">
        <title>OmerRS3 (Oryza meridionalis Reference Sequence Version 3).</title>
        <authorList>
            <person name="Zhang J."/>
            <person name="Kudrna D."/>
            <person name="Lee S."/>
            <person name="Talag J."/>
            <person name="Welchert J."/>
            <person name="Wing R.A."/>
        </authorList>
    </citation>
    <scope>NUCLEOTIDE SEQUENCE [LARGE SCALE GENOMIC DNA]</scope>
    <source>
        <strain evidence="10">cv. OR44</strain>
    </source>
</reference>
<evidence type="ECO:0000256" key="6">
    <source>
        <dbReference type="ARBA" id="ARBA00022946"/>
    </source>
</evidence>
<proteinExistence type="inferred from homology"/>
<organism evidence="10">
    <name type="scientific">Oryza meridionalis</name>
    <dbReference type="NCBI Taxonomy" id="40149"/>
    <lineage>
        <taxon>Eukaryota</taxon>
        <taxon>Viridiplantae</taxon>
        <taxon>Streptophyta</taxon>
        <taxon>Embryophyta</taxon>
        <taxon>Tracheophyta</taxon>
        <taxon>Spermatophyta</taxon>
        <taxon>Magnoliopsida</taxon>
        <taxon>Liliopsida</taxon>
        <taxon>Poales</taxon>
        <taxon>Poaceae</taxon>
        <taxon>BOP clade</taxon>
        <taxon>Oryzoideae</taxon>
        <taxon>Oryzeae</taxon>
        <taxon>Oryzinae</taxon>
        <taxon>Oryza</taxon>
    </lineage>
</organism>
<evidence type="ECO:0000256" key="8">
    <source>
        <dbReference type="ARBA" id="ARBA00023136"/>
    </source>
</evidence>
<dbReference type="PANTHER" id="PTHR31038">
    <property type="entry name" value="EXPRESSED PROTEIN-RELATED"/>
    <property type="match status" value="1"/>
</dbReference>
<evidence type="ECO:0000313" key="10">
    <source>
        <dbReference type="EnsemblPlants" id="OMERI03G18240.1"/>
    </source>
</evidence>
<keyword evidence="3" id="KW-0150">Chloroplast</keyword>
<comment type="similarity">
    <text evidence="2">Belongs to the RETICULATA family.</text>
</comment>
<protein>
    <submittedName>
        <fullName evidence="10">Uncharacterized protein</fullName>
    </submittedName>
</protein>
<dbReference type="HOGENOM" id="CLU_036961_1_1_1"/>
<keyword evidence="6" id="KW-0809">Transit peptide</keyword>